<dbReference type="Gene3D" id="1.10.230.10">
    <property type="entry name" value="Cytochrome P450-Terp, domain 2"/>
    <property type="match status" value="1"/>
</dbReference>
<dbReference type="InterPro" id="IPR016142">
    <property type="entry name" value="Citrate_synth-like_lrg_a-sub"/>
</dbReference>
<proteinExistence type="predicted"/>
<comment type="pathway">
    <text evidence="1">Carbohydrate metabolism; tricarboxylic acid cycle; isocitrate from oxaloacetate: step 1/2.</text>
</comment>
<dbReference type="InterPro" id="IPR016143">
    <property type="entry name" value="Citrate_synth-like_sm_a-sub"/>
</dbReference>
<dbReference type="RefSeq" id="WP_206727621.1">
    <property type="nucleotide sequence ID" value="NZ_CP071090.1"/>
</dbReference>
<dbReference type="InterPro" id="IPR036969">
    <property type="entry name" value="Citrate_synthase_sf"/>
</dbReference>
<accession>A0ABX7P6K0</accession>
<protein>
    <recommendedName>
        <fullName evidence="2">citrate synthase (unknown stereospecificity)</fullName>
        <ecNumber evidence="2">2.3.3.16</ecNumber>
    </recommendedName>
</protein>
<keyword evidence="3" id="KW-0012">Acyltransferase</keyword>
<evidence type="ECO:0000256" key="2">
    <source>
        <dbReference type="ARBA" id="ARBA00012972"/>
    </source>
</evidence>
<evidence type="ECO:0000256" key="1">
    <source>
        <dbReference type="ARBA" id="ARBA00004751"/>
    </source>
</evidence>
<dbReference type="PANTHER" id="PTHR11739:SF23">
    <property type="entry name" value="CITRATE SYNTHASE 2-RELATED"/>
    <property type="match status" value="1"/>
</dbReference>
<dbReference type="NCBIfam" id="NF009005">
    <property type="entry name" value="PRK12350.1"/>
    <property type="match status" value="1"/>
</dbReference>
<sequence length="369" mass="39328">MGTKEAALQAGLEGVVVAETRLSEVDGERGRLVIAGSDVESLAGAVTFEEVCARLWAPYAREPLPSSLQAALGEARVRAFGLLDGLGNALSAEDGMDALRASMAHVPIQPGNEQQTFLLLTAAAAVFTGAWARRRRGLAPVRPDPKLPHAADLLRMVTGEHHPERAAGLEAYLVTVSDHGLNASTFTARVITSTGSDAVSATVGAIGALKGPLHGGAPGPVLDMLDAIARPENAAAWLEAELKAGRRIMGMGHRIYRVRDPRAAVLERAIERLERGGLRTDRLALARAVERAADELLRQRYPDRPLRANVEFYTAVLLDAVGLDRTLFSTAFACGRVAGWLAHVAEQRATGNLIRPASRYVGPMPKEQA</sequence>
<gene>
    <name evidence="3" type="ORF">JY651_14580</name>
</gene>
<dbReference type="GO" id="GO:0036440">
    <property type="term" value="F:citrate synthase activity"/>
    <property type="evidence" value="ECO:0007669"/>
    <property type="project" value="UniProtKB-EC"/>
</dbReference>
<dbReference type="Pfam" id="PF00285">
    <property type="entry name" value="Citrate_synt"/>
    <property type="match status" value="1"/>
</dbReference>
<name>A0ABX7P6K0_9BACT</name>
<keyword evidence="3" id="KW-0808">Transferase</keyword>
<dbReference type="PRINTS" id="PR00143">
    <property type="entry name" value="CITRTSNTHASE"/>
</dbReference>
<dbReference type="PANTHER" id="PTHR11739">
    <property type="entry name" value="CITRATE SYNTHASE"/>
    <property type="match status" value="1"/>
</dbReference>
<keyword evidence="4" id="KW-1185">Reference proteome</keyword>
<reference evidence="3 4" key="1">
    <citation type="submission" date="2021-02" db="EMBL/GenBank/DDBJ databases">
        <title>De Novo genome assembly of isolated myxobacteria.</title>
        <authorList>
            <person name="Stevens D.C."/>
        </authorList>
    </citation>
    <scope>NUCLEOTIDE SEQUENCE [LARGE SCALE GENOMIC DNA]</scope>
    <source>
        <strain evidence="4">SCPEA02</strain>
    </source>
</reference>
<dbReference type="InterPro" id="IPR002020">
    <property type="entry name" value="Citrate_synthase"/>
</dbReference>
<dbReference type="EC" id="2.3.3.16" evidence="2"/>
<dbReference type="SUPFAM" id="SSF48256">
    <property type="entry name" value="Citrate synthase"/>
    <property type="match status" value="1"/>
</dbReference>
<evidence type="ECO:0000313" key="4">
    <source>
        <dbReference type="Proteomes" id="UP000662747"/>
    </source>
</evidence>
<dbReference type="EMBL" id="CP071090">
    <property type="protein sequence ID" value="QSQ26071.1"/>
    <property type="molecule type" value="Genomic_DNA"/>
</dbReference>
<organism evidence="3 4">
    <name type="scientific">Pyxidicoccus parkwayensis</name>
    <dbReference type="NCBI Taxonomy" id="2813578"/>
    <lineage>
        <taxon>Bacteria</taxon>
        <taxon>Pseudomonadati</taxon>
        <taxon>Myxococcota</taxon>
        <taxon>Myxococcia</taxon>
        <taxon>Myxococcales</taxon>
        <taxon>Cystobacterineae</taxon>
        <taxon>Myxococcaceae</taxon>
        <taxon>Pyxidicoccus</taxon>
    </lineage>
</organism>
<evidence type="ECO:0000313" key="3">
    <source>
        <dbReference type="EMBL" id="QSQ26071.1"/>
    </source>
</evidence>
<dbReference type="Gene3D" id="1.10.580.10">
    <property type="entry name" value="Citrate Synthase, domain 1"/>
    <property type="match status" value="1"/>
</dbReference>
<dbReference type="Proteomes" id="UP000662747">
    <property type="component" value="Chromosome"/>
</dbReference>